<dbReference type="SUPFAM" id="SSF52540">
    <property type="entry name" value="P-loop containing nucleoside triphosphate hydrolases"/>
    <property type="match status" value="1"/>
</dbReference>
<protein>
    <submittedName>
        <fullName evidence="2">CpaE-like family protein</fullName>
    </submittedName>
</protein>
<dbReference type="EMBL" id="BAABAL010000005">
    <property type="protein sequence ID" value="GAA3994915.1"/>
    <property type="molecule type" value="Genomic_DNA"/>
</dbReference>
<dbReference type="PANTHER" id="PTHR43384">
    <property type="entry name" value="SEPTUM SITE-DETERMINING PROTEIN MIND HOMOLOG, CHLOROPLASTIC-RELATED"/>
    <property type="match status" value="1"/>
</dbReference>
<dbReference type="NCBIfam" id="TIGR03815">
    <property type="entry name" value="CpaE_hom_Actino"/>
    <property type="match status" value="1"/>
</dbReference>
<evidence type="ECO:0000259" key="1">
    <source>
        <dbReference type="Pfam" id="PF26563"/>
    </source>
</evidence>
<sequence>METARPLVLMEDTELLDEALRLAAAAGCDVHRVLDPAAARRHWAAAPLVLLDDSGLKHCSDADLPRRADVVVLTTTELDPAMWRRAVDLGVHKVLSLPEAEDWLTATLADVAEGPGSDGGRVLAVIGGRGGAGASVLACAASVVALRRGEQVLLVDCDPLGGGLDLMLGAEHTEGLRWPALTPTRGRMSSSSLRSALPTAGVRGGGLTVLSCDRDGTGPEPAAVEAVVSAGRRGGGIVVCDLPRHLPDAALIALDLADLAVLVVPAEVRACAAASRVAERALSRGVQLRVVVRGPAPGGLLAEDVERSLALPLLTTMRPEPGIDRALDNGHPPAQAKGPLAEAAGEVLDALRGDGAR</sequence>
<gene>
    <name evidence="2" type="ORF">GCM10022247_13360</name>
</gene>
<dbReference type="InterPro" id="IPR059050">
    <property type="entry name" value="Rv3660c_N"/>
</dbReference>
<dbReference type="SUPFAM" id="SSF52172">
    <property type="entry name" value="CheY-like"/>
    <property type="match status" value="1"/>
</dbReference>
<organism evidence="2 3">
    <name type="scientific">Allokutzneria multivorans</name>
    <dbReference type="NCBI Taxonomy" id="1142134"/>
    <lineage>
        <taxon>Bacteria</taxon>
        <taxon>Bacillati</taxon>
        <taxon>Actinomycetota</taxon>
        <taxon>Actinomycetes</taxon>
        <taxon>Pseudonocardiales</taxon>
        <taxon>Pseudonocardiaceae</taxon>
        <taxon>Allokutzneria</taxon>
    </lineage>
</organism>
<accession>A0ABP7RAK5</accession>
<name>A0ABP7RAK5_9PSEU</name>
<proteinExistence type="predicted"/>
<dbReference type="InterPro" id="IPR050625">
    <property type="entry name" value="ParA/MinD_ATPase"/>
</dbReference>
<dbReference type="InterPro" id="IPR027417">
    <property type="entry name" value="P-loop_NTPase"/>
</dbReference>
<dbReference type="RefSeq" id="WP_344871708.1">
    <property type="nucleotide sequence ID" value="NZ_BAABAL010000005.1"/>
</dbReference>
<evidence type="ECO:0000313" key="3">
    <source>
        <dbReference type="Proteomes" id="UP001501747"/>
    </source>
</evidence>
<reference evidence="3" key="1">
    <citation type="journal article" date="2019" name="Int. J. Syst. Evol. Microbiol.">
        <title>The Global Catalogue of Microorganisms (GCM) 10K type strain sequencing project: providing services to taxonomists for standard genome sequencing and annotation.</title>
        <authorList>
            <consortium name="The Broad Institute Genomics Platform"/>
            <consortium name="The Broad Institute Genome Sequencing Center for Infectious Disease"/>
            <person name="Wu L."/>
            <person name="Ma J."/>
        </authorList>
    </citation>
    <scope>NUCLEOTIDE SEQUENCE [LARGE SCALE GENOMIC DNA]</scope>
    <source>
        <strain evidence="3">JCM 17342</strain>
    </source>
</reference>
<dbReference type="Pfam" id="PF26563">
    <property type="entry name" value="Rv3660c_N"/>
    <property type="match status" value="1"/>
</dbReference>
<evidence type="ECO:0000313" key="2">
    <source>
        <dbReference type="EMBL" id="GAA3994915.1"/>
    </source>
</evidence>
<keyword evidence="3" id="KW-1185">Reference proteome</keyword>
<feature type="domain" description="Rv3660c-like CheY-like N-terminal" evidence="1">
    <location>
        <begin position="10"/>
        <end position="116"/>
    </location>
</feature>
<dbReference type="InterPro" id="IPR022521">
    <property type="entry name" value="Rv3660c"/>
</dbReference>
<comment type="caution">
    <text evidence="2">The sequence shown here is derived from an EMBL/GenBank/DDBJ whole genome shotgun (WGS) entry which is preliminary data.</text>
</comment>
<dbReference type="Gene3D" id="3.40.50.300">
    <property type="entry name" value="P-loop containing nucleotide triphosphate hydrolases"/>
    <property type="match status" value="1"/>
</dbReference>
<dbReference type="Proteomes" id="UP001501747">
    <property type="component" value="Unassembled WGS sequence"/>
</dbReference>
<dbReference type="PANTHER" id="PTHR43384:SF11">
    <property type="entry name" value="SEPTUM SITE DETERMINING PROTEIN"/>
    <property type="match status" value="1"/>
</dbReference>
<dbReference type="InterPro" id="IPR011006">
    <property type="entry name" value="CheY-like_superfamily"/>
</dbReference>